<evidence type="ECO:0000256" key="9">
    <source>
        <dbReference type="SAM" id="Phobius"/>
    </source>
</evidence>
<keyword evidence="9" id="KW-0812">Transmembrane</keyword>
<evidence type="ECO:0000256" key="1">
    <source>
        <dbReference type="ARBA" id="ARBA00004236"/>
    </source>
</evidence>
<dbReference type="CDD" id="cd06225">
    <property type="entry name" value="HAMP"/>
    <property type="match status" value="1"/>
</dbReference>
<proteinExistence type="inferred from homology"/>
<dbReference type="InterPro" id="IPR003660">
    <property type="entry name" value="HAMP_dom"/>
</dbReference>
<accession>A0A1B9AUG2</accession>
<dbReference type="GO" id="GO:0004888">
    <property type="term" value="F:transmembrane signaling receptor activity"/>
    <property type="evidence" value="ECO:0007669"/>
    <property type="project" value="InterPro"/>
</dbReference>
<dbReference type="GO" id="GO:0006935">
    <property type="term" value="P:chemotaxis"/>
    <property type="evidence" value="ECO:0007669"/>
    <property type="project" value="InterPro"/>
</dbReference>
<dbReference type="PRINTS" id="PR00260">
    <property type="entry name" value="CHEMTRNSDUCR"/>
</dbReference>
<feature type="domain" description="Methyl-accepting transducer" evidence="10">
    <location>
        <begin position="281"/>
        <end position="531"/>
    </location>
</feature>
<name>A0A1B9AUG2_9BACI</name>
<evidence type="ECO:0000313" key="13">
    <source>
        <dbReference type="Proteomes" id="UP000092578"/>
    </source>
</evidence>
<dbReference type="GO" id="GO:0007165">
    <property type="term" value="P:signal transduction"/>
    <property type="evidence" value="ECO:0007669"/>
    <property type="project" value="UniProtKB-KW"/>
</dbReference>
<keyword evidence="3 9" id="KW-0472">Membrane</keyword>
<comment type="subcellular location">
    <subcellularLocation>
        <location evidence="1">Cell membrane</location>
    </subcellularLocation>
</comment>
<keyword evidence="9" id="KW-1133">Transmembrane helix</keyword>
<dbReference type="PROSITE" id="PS50885">
    <property type="entry name" value="HAMP"/>
    <property type="match status" value="1"/>
</dbReference>
<evidence type="ECO:0000256" key="7">
    <source>
        <dbReference type="SAM" id="Coils"/>
    </source>
</evidence>
<keyword evidence="13" id="KW-1185">Reference proteome</keyword>
<evidence type="ECO:0000313" key="12">
    <source>
        <dbReference type="EMBL" id="OCA87476.1"/>
    </source>
</evidence>
<dbReference type="Pfam" id="PF00672">
    <property type="entry name" value="HAMP"/>
    <property type="match status" value="1"/>
</dbReference>
<evidence type="ECO:0000256" key="4">
    <source>
        <dbReference type="ARBA" id="ARBA00023224"/>
    </source>
</evidence>
<evidence type="ECO:0000256" key="8">
    <source>
        <dbReference type="SAM" id="MobiDB-lite"/>
    </source>
</evidence>
<evidence type="ECO:0000259" key="11">
    <source>
        <dbReference type="PROSITE" id="PS50885"/>
    </source>
</evidence>
<evidence type="ECO:0000256" key="2">
    <source>
        <dbReference type="ARBA" id="ARBA00022475"/>
    </source>
</evidence>
<keyword evidence="7" id="KW-0175">Coiled coil</keyword>
<dbReference type="GO" id="GO:0005886">
    <property type="term" value="C:plasma membrane"/>
    <property type="evidence" value="ECO:0007669"/>
    <property type="project" value="UniProtKB-SubCell"/>
</dbReference>
<sequence length="567" mass="61986">MSKLLRNLNIGKKYALALGVVMLLFCLSATIVYVKLADVKEDIANLERKGDLAIKTTEMASLFRGKDIRIADYMNSEDDRFIKEFEERKESFNILKEELEAAIKMEEAAELFARISANDEEVNKLFYEKIIPAVQSKDSLGALLARQRTQALRSEAVEKLAELEDSINKQRQSAAKEAERSLNESVTVLIFSIVLSALIGSAIVFMINRIVRHHLNKVIAMAGDISSGNLNVEKSNYKGEDEIALLSTAMNKMMESLRGMIEQIIATSETVTSQSEELTQSASEVREGSQQAAATMQQLSAGAESQAHDTNELSEAMVNYIGKIQEANSNGEHIHTASNAILSLTNEGSQLMGSSINQMNTIDQIVQTAVERVRGLDHQSKAISTLVAVIHEIAEKTNLLALNAAIEAARAGEHGKGFGVVANEVRKLAEQVSISVKDITEIVTRIQEESAEVVISLETGYTEVDKGMGQIRTTGDMFDKINGSVSEMAERIQMVSENLNEIVIGSEQMNRSIENIASVSEESAAGIEETSASIQQTSSSMEEIAENALQLSTLAEDLSGLVRKFTL</sequence>
<evidence type="ECO:0000256" key="3">
    <source>
        <dbReference type="ARBA" id="ARBA00023136"/>
    </source>
</evidence>
<dbReference type="SMART" id="SM00304">
    <property type="entry name" value="HAMP"/>
    <property type="match status" value="1"/>
</dbReference>
<feature type="transmembrane region" description="Helical" evidence="9">
    <location>
        <begin position="186"/>
        <end position="207"/>
    </location>
</feature>
<evidence type="ECO:0000259" key="10">
    <source>
        <dbReference type="PROSITE" id="PS50111"/>
    </source>
</evidence>
<feature type="region of interest" description="Disordered" evidence="8">
    <location>
        <begin position="275"/>
        <end position="299"/>
    </location>
</feature>
<feature type="domain" description="HAMP" evidence="11">
    <location>
        <begin position="209"/>
        <end position="262"/>
    </location>
</feature>
<protein>
    <recommendedName>
        <fullName evidence="14">Chemotaxis protein</fullName>
    </recommendedName>
</protein>
<gene>
    <name evidence="12" type="ORF">A8F95_08195</name>
</gene>
<keyword evidence="4 6" id="KW-0807">Transducer</keyword>
<comment type="caution">
    <text evidence="12">The sequence shown here is derived from an EMBL/GenBank/DDBJ whole genome shotgun (WGS) entry which is preliminary data.</text>
</comment>
<dbReference type="Proteomes" id="UP000092578">
    <property type="component" value="Unassembled WGS sequence"/>
</dbReference>
<dbReference type="EMBL" id="MAYT01000023">
    <property type="protein sequence ID" value="OCA87476.1"/>
    <property type="molecule type" value="Genomic_DNA"/>
</dbReference>
<feature type="transmembrane region" description="Helical" evidence="9">
    <location>
        <begin position="14"/>
        <end position="34"/>
    </location>
</feature>
<dbReference type="InterPro" id="IPR004089">
    <property type="entry name" value="MCPsignal_dom"/>
</dbReference>
<reference evidence="13" key="1">
    <citation type="submission" date="2016-05" db="EMBL/GenBank/DDBJ databases">
        <authorList>
            <person name="Liu B."/>
            <person name="Wang J."/>
            <person name="Zhu Y."/>
            <person name="Liu G."/>
            <person name="Chen Q."/>
            <person name="Chen Z."/>
            <person name="Lan J."/>
            <person name="Che J."/>
            <person name="Ge C."/>
            <person name="Shi H."/>
            <person name="Pan Z."/>
            <person name="Liu X."/>
        </authorList>
    </citation>
    <scope>NUCLEOTIDE SEQUENCE [LARGE SCALE GENOMIC DNA]</scope>
    <source>
        <strain evidence="13">FJAT-27215</strain>
    </source>
</reference>
<dbReference type="PANTHER" id="PTHR32089">
    <property type="entry name" value="METHYL-ACCEPTING CHEMOTAXIS PROTEIN MCPB"/>
    <property type="match status" value="1"/>
</dbReference>
<keyword evidence="2" id="KW-1003">Cell membrane</keyword>
<comment type="similarity">
    <text evidence="5">Belongs to the methyl-accepting chemotaxis (MCP) protein family.</text>
</comment>
<dbReference type="SUPFAM" id="SSF58104">
    <property type="entry name" value="Methyl-accepting chemotaxis protein (MCP) signaling domain"/>
    <property type="match status" value="1"/>
</dbReference>
<dbReference type="InterPro" id="IPR004090">
    <property type="entry name" value="Chemotax_Me-accpt_rcpt"/>
</dbReference>
<dbReference type="CDD" id="cd11386">
    <property type="entry name" value="MCP_signal"/>
    <property type="match status" value="1"/>
</dbReference>
<organism evidence="12 13">
    <name type="scientific">Pseudobacillus wudalianchiensis</name>
    <dbReference type="NCBI Taxonomy" id="1743143"/>
    <lineage>
        <taxon>Bacteria</taxon>
        <taxon>Bacillati</taxon>
        <taxon>Bacillota</taxon>
        <taxon>Bacilli</taxon>
        <taxon>Bacillales</taxon>
        <taxon>Bacillaceae</taxon>
        <taxon>Pseudobacillus</taxon>
    </lineage>
</organism>
<evidence type="ECO:0008006" key="14">
    <source>
        <dbReference type="Google" id="ProtNLM"/>
    </source>
</evidence>
<evidence type="ECO:0000256" key="6">
    <source>
        <dbReference type="PROSITE-ProRule" id="PRU00284"/>
    </source>
</evidence>
<dbReference type="PANTHER" id="PTHR32089:SF112">
    <property type="entry name" value="LYSOZYME-LIKE PROTEIN-RELATED"/>
    <property type="match status" value="1"/>
</dbReference>
<feature type="coiled-coil region" evidence="7">
    <location>
        <begin position="146"/>
        <end position="180"/>
    </location>
</feature>
<dbReference type="AlphaFoldDB" id="A0A1B9AUG2"/>
<evidence type="ECO:0000256" key="5">
    <source>
        <dbReference type="ARBA" id="ARBA00029447"/>
    </source>
</evidence>
<dbReference type="Gene3D" id="1.10.287.950">
    <property type="entry name" value="Methyl-accepting chemotaxis protein"/>
    <property type="match status" value="1"/>
</dbReference>
<dbReference type="Pfam" id="PF00015">
    <property type="entry name" value="MCPsignal"/>
    <property type="match status" value="1"/>
</dbReference>
<dbReference type="PROSITE" id="PS50111">
    <property type="entry name" value="CHEMOTAXIS_TRANSDUC_2"/>
    <property type="match status" value="1"/>
</dbReference>
<dbReference type="SMART" id="SM00283">
    <property type="entry name" value="MA"/>
    <property type="match status" value="1"/>
</dbReference>